<proteinExistence type="predicted"/>
<dbReference type="AlphaFoldDB" id="A0AAV4VEF5"/>
<reference evidence="1 2" key="1">
    <citation type="submission" date="2021-06" db="EMBL/GenBank/DDBJ databases">
        <title>Caerostris darwini draft genome.</title>
        <authorList>
            <person name="Kono N."/>
            <person name="Arakawa K."/>
        </authorList>
    </citation>
    <scope>NUCLEOTIDE SEQUENCE [LARGE SCALE GENOMIC DNA]</scope>
</reference>
<evidence type="ECO:0000313" key="1">
    <source>
        <dbReference type="EMBL" id="GIY68345.1"/>
    </source>
</evidence>
<name>A0AAV4VEF5_9ARAC</name>
<accession>A0AAV4VEF5</accession>
<sequence length="111" mass="12874">MTPIPKFLRFVLLRFASRLQICKNRFKSLTRNSEKLHFGKGNPSTAIFHVTDDSFMTPFHKGAKGERNALRDNVLLSARDIKQGCPCNMCRYEFRRYALQPFGEIDIGMFL</sequence>
<gene>
    <name evidence="1" type="ORF">CDAR_17481</name>
</gene>
<protein>
    <submittedName>
        <fullName evidence="1">Uncharacterized protein</fullName>
    </submittedName>
</protein>
<evidence type="ECO:0000313" key="2">
    <source>
        <dbReference type="Proteomes" id="UP001054837"/>
    </source>
</evidence>
<dbReference type="Proteomes" id="UP001054837">
    <property type="component" value="Unassembled WGS sequence"/>
</dbReference>
<keyword evidence="2" id="KW-1185">Reference proteome</keyword>
<comment type="caution">
    <text evidence="1">The sequence shown here is derived from an EMBL/GenBank/DDBJ whole genome shotgun (WGS) entry which is preliminary data.</text>
</comment>
<dbReference type="EMBL" id="BPLQ01012857">
    <property type="protein sequence ID" value="GIY68345.1"/>
    <property type="molecule type" value="Genomic_DNA"/>
</dbReference>
<organism evidence="1 2">
    <name type="scientific">Caerostris darwini</name>
    <dbReference type="NCBI Taxonomy" id="1538125"/>
    <lineage>
        <taxon>Eukaryota</taxon>
        <taxon>Metazoa</taxon>
        <taxon>Ecdysozoa</taxon>
        <taxon>Arthropoda</taxon>
        <taxon>Chelicerata</taxon>
        <taxon>Arachnida</taxon>
        <taxon>Araneae</taxon>
        <taxon>Araneomorphae</taxon>
        <taxon>Entelegynae</taxon>
        <taxon>Araneoidea</taxon>
        <taxon>Araneidae</taxon>
        <taxon>Caerostris</taxon>
    </lineage>
</organism>